<evidence type="ECO:0000313" key="2">
    <source>
        <dbReference type="Proteomes" id="UP001567538"/>
    </source>
</evidence>
<dbReference type="EMBL" id="JBEAFC010000015">
    <property type="protein sequence ID" value="KAL1531215.1"/>
    <property type="molecule type" value="Genomic_DNA"/>
</dbReference>
<name>A0ABD1FI88_SALDI</name>
<reference evidence="1 2" key="1">
    <citation type="submission" date="2024-06" db="EMBL/GenBank/DDBJ databases">
        <title>A chromosome level genome sequence of Diviner's sage (Salvia divinorum).</title>
        <authorList>
            <person name="Ford S.A."/>
            <person name="Ro D.-K."/>
            <person name="Ness R.W."/>
            <person name="Phillips M.A."/>
        </authorList>
    </citation>
    <scope>NUCLEOTIDE SEQUENCE [LARGE SCALE GENOMIC DNA]</scope>
    <source>
        <strain evidence="1">SAF-2024a</strain>
        <tissue evidence="1">Leaf</tissue>
    </source>
</reference>
<proteinExistence type="predicted"/>
<accession>A0ABD1FI88</accession>
<evidence type="ECO:0000313" key="1">
    <source>
        <dbReference type="EMBL" id="KAL1531215.1"/>
    </source>
</evidence>
<protein>
    <submittedName>
        <fullName evidence="1">Uncharacterized protein</fullName>
    </submittedName>
</protein>
<comment type="caution">
    <text evidence="1">The sequence shown here is derived from an EMBL/GenBank/DDBJ whole genome shotgun (WGS) entry which is preliminary data.</text>
</comment>
<dbReference type="AlphaFoldDB" id="A0ABD1FI88"/>
<keyword evidence="2" id="KW-1185">Reference proteome</keyword>
<dbReference type="Proteomes" id="UP001567538">
    <property type="component" value="Unassembled WGS sequence"/>
</dbReference>
<sequence>MQEENENEISDKFPEEHLCSIGKEPWFADLANYLVTRDLPTTPDITRAQRMKIRSETKYYFWDDPYMWKMGTDQVIRRCIPD</sequence>
<gene>
    <name evidence="1" type="ORF">AAHA92_33918</name>
</gene>
<organism evidence="1 2">
    <name type="scientific">Salvia divinorum</name>
    <name type="common">Maria pastora</name>
    <name type="synonym">Diviner's sage</name>
    <dbReference type="NCBI Taxonomy" id="28513"/>
    <lineage>
        <taxon>Eukaryota</taxon>
        <taxon>Viridiplantae</taxon>
        <taxon>Streptophyta</taxon>
        <taxon>Embryophyta</taxon>
        <taxon>Tracheophyta</taxon>
        <taxon>Spermatophyta</taxon>
        <taxon>Magnoliopsida</taxon>
        <taxon>eudicotyledons</taxon>
        <taxon>Gunneridae</taxon>
        <taxon>Pentapetalae</taxon>
        <taxon>asterids</taxon>
        <taxon>lamiids</taxon>
        <taxon>Lamiales</taxon>
        <taxon>Lamiaceae</taxon>
        <taxon>Nepetoideae</taxon>
        <taxon>Mentheae</taxon>
        <taxon>Salviinae</taxon>
        <taxon>Salvia</taxon>
        <taxon>Salvia subgen. Calosphace</taxon>
    </lineage>
</organism>